<organism evidence="2 3">
    <name type="scientific">Hymenobacter endophyticus</name>
    <dbReference type="NCBI Taxonomy" id="3076335"/>
    <lineage>
        <taxon>Bacteria</taxon>
        <taxon>Pseudomonadati</taxon>
        <taxon>Bacteroidota</taxon>
        <taxon>Cytophagia</taxon>
        <taxon>Cytophagales</taxon>
        <taxon>Hymenobacteraceae</taxon>
        <taxon>Hymenobacter</taxon>
    </lineage>
</organism>
<sequence>MTRFAPVLLLTGLLAACTPGPAPAAADATLAFNDFENVSGWLIGSPYEATLSRDKAHSGKFSCRVDAEHEYSLGYKNTLSQLASDYPPKLTIGAWVFVPNAQAKAKLVTEIKSPDQPGSGQLWEGVDLSTAVSVFNKWQYVEQTITVPATAGPQSTLQVYVWRDQTKVPVYVDDMRISLAK</sequence>
<dbReference type="PROSITE" id="PS51257">
    <property type="entry name" value="PROKAR_LIPOPROTEIN"/>
    <property type="match status" value="1"/>
</dbReference>
<keyword evidence="1" id="KW-0732">Signal</keyword>
<reference evidence="2 3" key="1">
    <citation type="submission" date="2023-10" db="EMBL/GenBank/DDBJ databases">
        <title>Hymenobacter endophyticus sp. nov., an isolate from the leaf tissues of wheat.</title>
        <authorList>
            <person name="Dai Y."/>
        </authorList>
    </citation>
    <scope>NUCLEOTIDE SEQUENCE [LARGE SCALE GENOMIC DNA]</scope>
    <source>
        <strain evidence="2 3">ZK17L-C2</strain>
    </source>
</reference>
<keyword evidence="3" id="KW-1185">Reference proteome</keyword>
<dbReference type="Proteomes" id="UP001250698">
    <property type="component" value="Unassembled WGS sequence"/>
</dbReference>
<dbReference type="SUPFAM" id="SSF49785">
    <property type="entry name" value="Galactose-binding domain-like"/>
    <property type="match status" value="1"/>
</dbReference>
<evidence type="ECO:0000313" key="3">
    <source>
        <dbReference type="Proteomes" id="UP001250698"/>
    </source>
</evidence>
<protein>
    <recommendedName>
        <fullName evidence="4">CBM-cenC domain-containing protein</fullName>
    </recommendedName>
</protein>
<dbReference type="EMBL" id="JAWDJT010000005">
    <property type="protein sequence ID" value="MDU0370688.1"/>
    <property type="molecule type" value="Genomic_DNA"/>
</dbReference>
<dbReference type="Gene3D" id="2.60.120.260">
    <property type="entry name" value="Galactose-binding domain-like"/>
    <property type="match status" value="1"/>
</dbReference>
<feature type="signal peptide" evidence="1">
    <location>
        <begin position="1"/>
        <end position="24"/>
    </location>
</feature>
<name>A0ABU3TH63_9BACT</name>
<feature type="chain" id="PRO_5045450806" description="CBM-cenC domain-containing protein" evidence="1">
    <location>
        <begin position="25"/>
        <end position="181"/>
    </location>
</feature>
<evidence type="ECO:0008006" key="4">
    <source>
        <dbReference type="Google" id="ProtNLM"/>
    </source>
</evidence>
<gene>
    <name evidence="2" type="ORF">ROI90_09815</name>
</gene>
<accession>A0ABU3TH63</accession>
<evidence type="ECO:0000313" key="2">
    <source>
        <dbReference type="EMBL" id="MDU0370688.1"/>
    </source>
</evidence>
<dbReference type="RefSeq" id="WP_315998169.1">
    <property type="nucleotide sequence ID" value="NZ_JAWDJT010000005.1"/>
</dbReference>
<evidence type="ECO:0000256" key="1">
    <source>
        <dbReference type="SAM" id="SignalP"/>
    </source>
</evidence>
<dbReference type="InterPro" id="IPR008979">
    <property type="entry name" value="Galactose-bd-like_sf"/>
</dbReference>
<proteinExistence type="predicted"/>
<comment type="caution">
    <text evidence="2">The sequence shown here is derived from an EMBL/GenBank/DDBJ whole genome shotgun (WGS) entry which is preliminary data.</text>
</comment>